<evidence type="ECO:0000313" key="1">
    <source>
        <dbReference type="EMBL" id="EJT78200.1"/>
    </source>
</evidence>
<reference evidence="2" key="5">
    <citation type="submission" date="2018-04" db="UniProtKB">
        <authorList>
            <consortium name="EnsemblFungi"/>
        </authorList>
    </citation>
    <scope>IDENTIFICATION</scope>
    <source>
        <strain evidence="2">R3-111a-1</strain>
    </source>
</reference>
<evidence type="ECO:0000313" key="2">
    <source>
        <dbReference type="EnsemblFungi" id="EJT78200"/>
    </source>
</evidence>
<dbReference type="GeneID" id="20343760"/>
<reference evidence="3" key="1">
    <citation type="submission" date="2010-07" db="EMBL/GenBank/DDBJ databases">
        <title>The genome sequence of Gaeumannomyces graminis var. tritici strain R3-111a-1.</title>
        <authorList>
            <consortium name="The Broad Institute Genome Sequencing Platform"/>
            <person name="Ma L.-J."/>
            <person name="Dead R."/>
            <person name="Young S."/>
            <person name="Zeng Q."/>
            <person name="Koehrsen M."/>
            <person name="Alvarado L."/>
            <person name="Berlin A."/>
            <person name="Chapman S.B."/>
            <person name="Chen Z."/>
            <person name="Freedman E."/>
            <person name="Gellesch M."/>
            <person name="Goldberg J."/>
            <person name="Griggs A."/>
            <person name="Gujja S."/>
            <person name="Heilman E.R."/>
            <person name="Heiman D."/>
            <person name="Hepburn T."/>
            <person name="Howarth C."/>
            <person name="Jen D."/>
            <person name="Larson L."/>
            <person name="Mehta T."/>
            <person name="Neiman D."/>
            <person name="Pearson M."/>
            <person name="Roberts A."/>
            <person name="Saif S."/>
            <person name="Shea T."/>
            <person name="Shenoy N."/>
            <person name="Sisk P."/>
            <person name="Stolte C."/>
            <person name="Sykes S."/>
            <person name="Walk T."/>
            <person name="White J."/>
            <person name="Yandava C."/>
            <person name="Haas B."/>
            <person name="Nusbaum C."/>
            <person name="Birren B."/>
        </authorList>
    </citation>
    <scope>NUCLEOTIDE SEQUENCE [LARGE SCALE GENOMIC DNA]</scope>
    <source>
        <strain evidence="3">R3-111a-1</strain>
    </source>
</reference>
<protein>
    <submittedName>
        <fullName evidence="1 2">Uncharacterized protein</fullName>
    </submittedName>
</protein>
<dbReference type="VEuPathDB" id="FungiDB:GGTG_03302"/>
<dbReference type="OrthoDB" id="10429810at2759"/>
<evidence type="ECO:0000313" key="3">
    <source>
        <dbReference type="Proteomes" id="UP000006039"/>
    </source>
</evidence>
<reference evidence="1" key="3">
    <citation type="submission" date="2010-09" db="EMBL/GenBank/DDBJ databases">
        <title>Annotation of Gaeumannomyces graminis var. tritici R3-111a-1.</title>
        <authorList>
            <consortium name="The Broad Institute Genome Sequencing Platform"/>
            <person name="Ma L.-J."/>
            <person name="Dead R."/>
            <person name="Young S.K."/>
            <person name="Zeng Q."/>
            <person name="Gargeya S."/>
            <person name="Fitzgerald M."/>
            <person name="Haas B."/>
            <person name="Abouelleil A."/>
            <person name="Alvarado L."/>
            <person name="Arachchi H.M."/>
            <person name="Berlin A."/>
            <person name="Brown A."/>
            <person name="Chapman S.B."/>
            <person name="Chen Z."/>
            <person name="Dunbar C."/>
            <person name="Freedman E."/>
            <person name="Gearin G."/>
            <person name="Gellesch M."/>
            <person name="Goldberg J."/>
            <person name="Griggs A."/>
            <person name="Gujja S."/>
            <person name="Heiman D."/>
            <person name="Howarth C."/>
            <person name="Larson L."/>
            <person name="Lui A."/>
            <person name="MacDonald P.J.P."/>
            <person name="Mehta T."/>
            <person name="Montmayeur A."/>
            <person name="Murphy C."/>
            <person name="Neiman D."/>
            <person name="Pearson M."/>
            <person name="Priest M."/>
            <person name="Roberts A."/>
            <person name="Saif S."/>
            <person name="Shea T."/>
            <person name="Shenoy N."/>
            <person name="Sisk P."/>
            <person name="Stolte C."/>
            <person name="Sykes S."/>
            <person name="Yandava C."/>
            <person name="Wortman J."/>
            <person name="Nusbaum C."/>
            <person name="Birren B."/>
        </authorList>
    </citation>
    <scope>NUCLEOTIDE SEQUENCE</scope>
    <source>
        <strain evidence="1">R3-111a-1</strain>
    </source>
</reference>
<proteinExistence type="predicted"/>
<gene>
    <name evidence="2" type="primary">20343760</name>
    <name evidence="1" type="ORF">GGTG_03302</name>
</gene>
<dbReference type="RefSeq" id="XP_009219345.1">
    <property type="nucleotide sequence ID" value="XM_009221081.1"/>
</dbReference>
<dbReference type="AlphaFoldDB" id="J3NPU5"/>
<reference evidence="1" key="2">
    <citation type="submission" date="2010-07" db="EMBL/GenBank/DDBJ databases">
        <authorList>
            <consortium name="The Broad Institute Genome Sequencing Platform"/>
            <consortium name="Broad Institute Genome Sequencing Center for Infectious Disease"/>
            <person name="Ma L.-J."/>
            <person name="Dead R."/>
            <person name="Young S."/>
            <person name="Zeng Q."/>
            <person name="Koehrsen M."/>
            <person name="Alvarado L."/>
            <person name="Berlin A."/>
            <person name="Chapman S.B."/>
            <person name="Chen Z."/>
            <person name="Freedman E."/>
            <person name="Gellesch M."/>
            <person name="Goldberg J."/>
            <person name="Griggs A."/>
            <person name="Gujja S."/>
            <person name="Heilman E.R."/>
            <person name="Heiman D."/>
            <person name="Hepburn T."/>
            <person name="Howarth C."/>
            <person name="Jen D."/>
            <person name="Larson L."/>
            <person name="Mehta T."/>
            <person name="Neiman D."/>
            <person name="Pearson M."/>
            <person name="Roberts A."/>
            <person name="Saif S."/>
            <person name="Shea T."/>
            <person name="Shenoy N."/>
            <person name="Sisk P."/>
            <person name="Stolte C."/>
            <person name="Sykes S."/>
            <person name="Walk T."/>
            <person name="White J."/>
            <person name="Yandava C."/>
            <person name="Haas B."/>
            <person name="Nusbaum C."/>
            <person name="Birren B."/>
        </authorList>
    </citation>
    <scope>NUCLEOTIDE SEQUENCE</scope>
    <source>
        <strain evidence="1">R3-111a-1</strain>
    </source>
</reference>
<accession>J3NPU5</accession>
<organism evidence="1">
    <name type="scientific">Gaeumannomyces tritici (strain R3-111a-1)</name>
    <name type="common">Wheat and barley take-all root rot fungus</name>
    <name type="synonym">Gaeumannomyces graminis var. tritici</name>
    <dbReference type="NCBI Taxonomy" id="644352"/>
    <lineage>
        <taxon>Eukaryota</taxon>
        <taxon>Fungi</taxon>
        <taxon>Dikarya</taxon>
        <taxon>Ascomycota</taxon>
        <taxon>Pezizomycotina</taxon>
        <taxon>Sordariomycetes</taxon>
        <taxon>Sordariomycetidae</taxon>
        <taxon>Magnaporthales</taxon>
        <taxon>Magnaporthaceae</taxon>
        <taxon>Gaeumannomyces</taxon>
    </lineage>
</organism>
<dbReference type="eggNOG" id="ENOG502RN0V">
    <property type="taxonomic scope" value="Eukaryota"/>
</dbReference>
<dbReference type="HOGENOM" id="CLU_512921_0_0_1"/>
<keyword evidence="3" id="KW-1185">Reference proteome</keyword>
<dbReference type="EnsemblFungi" id="EJT78200">
    <property type="protein sequence ID" value="EJT78200"/>
    <property type="gene ID" value="GGTG_03302"/>
</dbReference>
<sequence length="531" mass="58863">MEPQASIKSKRVPRKNMLKRRTTQHLLLAATLYQVFSTVRYHKLATQTQHYIATRRATNTTMSPQTRRMAARAEAPIILGGLPDFNRSFARKKRACRVYVRDPAQDALLLARHDNGSSCLLQFLAPKWGHCRPNPSFRGVKVPPNGNLARREDMQIFGGVQYPSPPNFRAKCQNPAGPLIPGGPIAPYRHLDVPVVRWDARHGLGNNWAATLHAIAGGNSIFIYEGQFEINGPPPLATQDLIFKGYMTCPVTDQCMDVTGFGALRPARLAAECGTNSATRNNYGIISCRSIAAHNRAVRQAGTNERGQNMEHLAAECLQQIVDGMGGPVCLMLGPTVIAPTQRTAGGNIPDLNWMVWPHRRSVNAPWDRRIADPLTPPVVFNQAKWATMTRLRTLVLEVWDFRSGQAQEVSFGVGARRRNDPTPNTAMASEDADTMRFVQNWFAQIRAGFAQQVPAHPGLDLLVVAGLNTASSAFDNTNRYGEPHHGIGPTVDWKTTLAPLLNPNGGKLVLVDFDQIENYDMWKFVEPFEN</sequence>
<dbReference type="EMBL" id="GL385396">
    <property type="protein sequence ID" value="EJT78200.1"/>
    <property type="molecule type" value="Genomic_DNA"/>
</dbReference>
<dbReference type="Proteomes" id="UP000006039">
    <property type="component" value="Unassembled WGS sequence"/>
</dbReference>
<reference evidence="2" key="4">
    <citation type="journal article" date="2015" name="G3 (Bethesda)">
        <title>Genome sequences of three phytopathogenic species of the Magnaporthaceae family of fungi.</title>
        <authorList>
            <person name="Okagaki L.H."/>
            <person name="Nunes C.C."/>
            <person name="Sailsbery J."/>
            <person name="Clay B."/>
            <person name="Brown D."/>
            <person name="John T."/>
            <person name="Oh Y."/>
            <person name="Young N."/>
            <person name="Fitzgerald M."/>
            <person name="Haas B.J."/>
            <person name="Zeng Q."/>
            <person name="Young S."/>
            <person name="Adiconis X."/>
            <person name="Fan L."/>
            <person name="Levin J.Z."/>
            <person name="Mitchell T.K."/>
            <person name="Okubara P.A."/>
            <person name="Farman M.L."/>
            <person name="Kohn L.M."/>
            <person name="Birren B."/>
            <person name="Ma L.-J."/>
            <person name="Dean R.A."/>
        </authorList>
    </citation>
    <scope>NUCLEOTIDE SEQUENCE</scope>
    <source>
        <strain evidence="2">R3-111a-1</strain>
    </source>
</reference>
<name>J3NPU5_GAET3</name>